<dbReference type="Proteomes" id="UP001148786">
    <property type="component" value="Unassembled WGS sequence"/>
</dbReference>
<keyword evidence="5" id="KW-0812">Transmembrane</keyword>
<keyword evidence="2" id="KW-0539">Nucleus</keyword>
<dbReference type="GO" id="GO:0046982">
    <property type="term" value="F:protein heterodimerization activity"/>
    <property type="evidence" value="ECO:0007669"/>
    <property type="project" value="InterPro"/>
</dbReference>
<dbReference type="GO" id="GO:0006974">
    <property type="term" value="P:DNA damage response"/>
    <property type="evidence" value="ECO:0007669"/>
    <property type="project" value="TreeGrafter"/>
</dbReference>
<accession>A0A9W8JTD1</accession>
<protein>
    <recommendedName>
        <fullName evidence="3">DNA polymerase epsilon subunit D</fullName>
    </recommendedName>
    <alternativeName>
        <fullName evidence="4">DNA polymerase II subunit D</fullName>
    </alternativeName>
</protein>
<evidence type="ECO:0000256" key="4">
    <source>
        <dbReference type="ARBA" id="ARBA00042096"/>
    </source>
</evidence>
<evidence type="ECO:0000256" key="1">
    <source>
        <dbReference type="ARBA" id="ARBA00004123"/>
    </source>
</evidence>
<feature type="transmembrane region" description="Helical" evidence="5">
    <location>
        <begin position="514"/>
        <end position="536"/>
    </location>
</feature>
<evidence type="ECO:0000256" key="3">
    <source>
        <dbReference type="ARBA" id="ARBA00039775"/>
    </source>
</evidence>
<dbReference type="AlphaFoldDB" id="A0A9W8JTD1"/>
<evidence type="ECO:0000313" key="7">
    <source>
        <dbReference type="Proteomes" id="UP001148786"/>
    </source>
</evidence>
<dbReference type="GO" id="GO:0031507">
    <property type="term" value="P:heterochromatin formation"/>
    <property type="evidence" value="ECO:0007669"/>
    <property type="project" value="TreeGrafter"/>
</dbReference>
<feature type="transmembrane region" description="Helical" evidence="5">
    <location>
        <begin position="300"/>
        <end position="319"/>
    </location>
</feature>
<feature type="transmembrane region" description="Helical" evidence="5">
    <location>
        <begin position="214"/>
        <end position="232"/>
    </location>
</feature>
<reference evidence="6" key="1">
    <citation type="submission" date="2022-07" db="EMBL/GenBank/DDBJ databases">
        <title>Genome Sequence of Agrocybe chaxingu.</title>
        <authorList>
            <person name="Buettner E."/>
        </authorList>
    </citation>
    <scope>NUCLEOTIDE SEQUENCE</scope>
    <source>
        <strain evidence="6">MP-N11</strain>
    </source>
</reference>
<gene>
    <name evidence="6" type="ORF">NLJ89_g9107</name>
</gene>
<feature type="transmembrane region" description="Helical" evidence="5">
    <location>
        <begin position="593"/>
        <end position="616"/>
    </location>
</feature>
<dbReference type="EMBL" id="JANKHO010001352">
    <property type="protein sequence ID" value="KAJ3501952.1"/>
    <property type="molecule type" value="Genomic_DNA"/>
</dbReference>
<proteinExistence type="predicted"/>
<dbReference type="GO" id="GO:0008622">
    <property type="term" value="C:epsilon DNA polymerase complex"/>
    <property type="evidence" value="ECO:0007669"/>
    <property type="project" value="TreeGrafter"/>
</dbReference>
<dbReference type="PANTHER" id="PTHR46172">
    <property type="entry name" value="DNA POLYMERASE EPSILON SUBUNIT 3"/>
    <property type="match status" value="1"/>
</dbReference>
<dbReference type="GO" id="GO:0031490">
    <property type="term" value="F:chromatin DNA binding"/>
    <property type="evidence" value="ECO:0007669"/>
    <property type="project" value="TreeGrafter"/>
</dbReference>
<dbReference type="InterPro" id="IPR009072">
    <property type="entry name" value="Histone-fold"/>
</dbReference>
<comment type="caution">
    <text evidence="6">The sequence shown here is derived from an EMBL/GenBank/DDBJ whole genome shotgun (WGS) entry which is preliminary data.</text>
</comment>
<feature type="transmembrane region" description="Helical" evidence="5">
    <location>
        <begin position="548"/>
        <end position="566"/>
    </location>
</feature>
<organism evidence="6 7">
    <name type="scientific">Agrocybe chaxingu</name>
    <dbReference type="NCBI Taxonomy" id="84603"/>
    <lineage>
        <taxon>Eukaryota</taxon>
        <taxon>Fungi</taxon>
        <taxon>Dikarya</taxon>
        <taxon>Basidiomycota</taxon>
        <taxon>Agaricomycotina</taxon>
        <taxon>Agaricomycetes</taxon>
        <taxon>Agaricomycetidae</taxon>
        <taxon>Agaricales</taxon>
        <taxon>Agaricineae</taxon>
        <taxon>Strophariaceae</taxon>
        <taxon>Agrocybe</taxon>
    </lineage>
</organism>
<feature type="transmembrane region" description="Helical" evidence="5">
    <location>
        <begin position="370"/>
        <end position="391"/>
    </location>
</feature>
<dbReference type="GO" id="GO:0008623">
    <property type="term" value="C:CHRAC"/>
    <property type="evidence" value="ECO:0007669"/>
    <property type="project" value="TreeGrafter"/>
</dbReference>
<keyword evidence="5" id="KW-1133">Transmembrane helix</keyword>
<dbReference type="GO" id="GO:0006272">
    <property type="term" value="P:leading strand elongation"/>
    <property type="evidence" value="ECO:0007669"/>
    <property type="project" value="TreeGrafter"/>
</dbReference>
<keyword evidence="7" id="KW-1185">Reference proteome</keyword>
<evidence type="ECO:0000313" key="6">
    <source>
        <dbReference type="EMBL" id="KAJ3501952.1"/>
    </source>
</evidence>
<dbReference type="SUPFAM" id="SSF47113">
    <property type="entry name" value="Histone-fold"/>
    <property type="match status" value="1"/>
</dbReference>
<comment type="subcellular location">
    <subcellularLocation>
        <location evidence="1">Nucleus</location>
    </subcellularLocation>
</comment>
<feature type="transmembrane region" description="Helical" evidence="5">
    <location>
        <begin position="328"/>
        <end position="350"/>
    </location>
</feature>
<dbReference type="OrthoDB" id="1707486at2759"/>
<evidence type="ECO:0000256" key="5">
    <source>
        <dbReference type="SAM" id="Phobius"/>
    </source>
</evidence>
<dbReference type="Gene3D" id="1.10.20.10">
    <property type="entry name" value="Histone, subunit A"/>
    <property type="match status" value="1"/>
</dbReference>
<dbReference type="InterPro" id="IPR051377">
    <property type="entry name" value="DNA_Pol-Epsilon_Subunit"/>
</dbReference>
<feature type="transmembrane region" description="Helical" evidence="5">
    <location>
        <begin position="412"/>
        <end position="434"/>
    </location>
</feature>
<dbReference type="PANTHER" id="PTHR46172:SF1">
    <property type="entry name" value="DNA POLYMERASE EPSILON SUBUNIT 3"/>
    <property type="match status" value="1"/>
</dbReference>
<name>A0A9W8JTD1_9AGAR</name>
<evidence type="ECO:0000256" key="2">
    <source>
        <dbReference type="ARBA" id="ARBA00023242"/>
    </source>
</evidence>
<keyword evidence="5" id="KW-0472">Membrane</keyword>
<sequence length="678" mass="73014">MPRKETYSGPLSAQAQQDLVSEGIENYELPKSLVMKIAKSAVRMPQLLAIIREVMHRIDTREYQTSKETVLSLVKGSTVFINYLAATAHDVAQSKQHKSISASDVLKALEMLEFGDMASKLQGELQTKGKGKEKDLPGDPLPPPFTSAPLDLAGSAPYAGESISGSGPMDVRQSAAVPPLPPSLVLLYLLAPYLKFGALNLPYTQLPLKWGLPALLLSALASAFARQVWYMLARYLRKADLTDILLDTFARGRGKECQRAIIRALVRALLGVVSTLLAVTYLRYSMYTLLPLFAGEHHSVLAYTLSTLLVGLVVSWLSYGRSLNSRRVVYATWLSIATYVAWLGCTIYAHTHGILPDHEGWLGPELSWKGGLATTALAFCSSSTLPLYAALKSRAAHPITTAKTPRTHSFRLLSFVSIIVAVALLLPSVIFAAFPNAPATSSLSLSFQDPLLPSAHTSIPLTAAAASSSFMPTPKPKVLLVNTTTHVPLLPGTLHPPLPSDLIPSIQIHTVRRALASTMLLLGIPSLVVTTPPVAIPSLRSVKFNVSRVLILAFILILSLIPPGAFPSSTDSNGSDDGDLETSRGYLRDSGTIFTLLTTSLVILAFAGTYFVPAVVHLASHVFKRPLAIVVPAARTPLVNTPPHIVYAELPGLCCLPRFRCLSGFPSTPPRREPKAAA</sequence>
<dbReference type="CDD" id="cd22928">
    <property type="entry name" value="HFD_POLE3_DPB4"/>
    <property type="match status" value="1"/>
</dbReference>
<feature type="transmembrane region" description="Helical" evidence="5">
    <location>
        <begin position="260"/>
        <end position="280"/>
    </location>
</feature>